<gene>
    <name evidence="2" type="ORF">PECUL_23A055152</name>
</gene>
<organism evidence="2 3">
    <name type="scientific">Pelobates cultripes</name>
    <name type="common">Western spadefoot toad</name>
    <dbReference type="NCBI Taxonomy" id="61616"/>
    <lineage>
        <taxon>Eukaryota</taxon>
        <taxon>Metazoa</taxon>
        <taxon>Chordata</taxon>
        <taxon>Craniata</taxon>
        <taxon>Vertebrata</taxon>
        <taxon>Euteleostomi</taxon>
        <taxon>Amphibia</taxon>
        <taxon>Batrachia</taxon>
        <taxon>Anura</taxon>
        <taxon>Pelobatoidea</taxon>
        <taxon>Pelobatidae</taxon>
        <taxon>Pelobates</taxon>
    </lineage>
</organism>
<evidence type="ECO:0000313" key="2">
    <source>
        <dbReference type="EMBL" id="CAH2220735.1"/>
    </source>
</evidence>
<name>A0AAD1VMY4_PELCU</name>
<sequence length="147" mass="16479">MVCCYFHWLGAESPALSTDSQLFQETTRVSPIPLLPVTVITVPLLPPEATMGCKHKKPYHTKRPALPDSKLPSSYLSKRCLSLRTAPAAVDVYLCCVMTSHVAVAYIMMSYAKCRNHKRKYRKLVDIGFNGHPLSPTPLPVCTYYHL</sequence>
<proteinExistence type="predicted"/>
<protein>
    <submittedName>
        <fullName evidence="2">Uncharacterized protein</fullName>
    </submittedName>
</protein>
<accession>A0AAD1VMY4</accession>
<keyword evidence="3" id="KW-1185">Reference proteome</keyword>
<evidence type="ECO:0000256" key="1">
    <source>
        <dbReference type="SAM" id="Phobius"/>
    </source>
</evidence>
<dbReference type="EMBL" id="OW240912">
    <property type="protein sequence ID" value="CAH2220735.1"/>
    <property type="molecule type" value="Genomic_DNA"/>
</dbReference>
<feature type="transmembrane region" description="Helical" evidence="1">
    <location>
        <begin position="91"/>
        <end position="112"/>
    </location>
</feature>
<evidence type="ECO:0000313" key="3">
    <source>
        <dbReference type="Proteomes" id="UP001295444"/>
    </source>
</evidence>
<keyword evidence="1" id="KW-0472">Membrane</keyword>
<keyword evidence="1" id="KW-1133">Transmembrane helix</keyword>
<dbReference type="AlphaFoldDB" id="A0AAD1VMY4"/>
<dbReference type="Proteomes" id="UP001295444">
    <property type="component" value="Chromosome 01"/>
</dbReference>
<keyword evidence="1" id="KW-0812">Transmembrane</keyword>
<reference evidence="2" key="1">
    <citation type="submission" date="2022-03" db="EMBL/GenBank/DDBJ databases">
        <authorList>
            <person name="Alioto T."/>
            <person name="Alioto T."/>
            <person name="Gomez Garrido J."/>
        </authorList>
    </citation>
    <scope>NUCLEOTIDE SEQUENCE</scope>
</reference>